<gene>
    <name evidence="4" type="ORF">SAMN02745166_04039</name>
</gene>
<sequence>MAKRRSGGGGELNLDSLMDAVTNVVGVLMIVLVMMALNTARTVQKILSDLPPVTKEEHEQMQAQIKALPPPPADPKKIEEDKIQAEADLKKAIEQLRSVDTSDMAAKMKFMDLDSFRAKLEEAKKKRDGEKTELDKLLAEIERLKALLDETPVYEPPPPKYVRLPNPRPFPEKAVKTRVLVAEQGVLMLNEQEFVKPIIDGLDKVKSQLEYKETKIDPFKDMLTKIFGSPQAAQQAWPEIAPLVNTFQMDQVANAYKALAAAGLQPNKAMLTALGDVTLAIRSNLQSVAEAVVAATKGDLAKWLALDPSKDPLKPTLKAVQEGNKITFTYGSKTAEVKTSAKDVLNYFIKDLADLDGVKNRGRSKVIYDAFKIQAMLEKAASSPTITGAFAIKPMIRPGSTTVQIALAPKAGGGETLAQMQAEGSNYQRTMRQIKGDPNGVAVFQVMSNAFDTYLEARKIADDIGVPAAWEFLAKLDLTVNVNGYEVQRFAEAPKPVPPKPGQDTVTIKPPTGGLD</sequence>
<evidence type="ECO:0000313" key="4">
    <source>
        <dbReference type="EMBL" id="SKB04326.1"/>
    </source>
</evidence>
<dbReference type="STRING" id="48467.SAMN02745166_04039"/>
<protein>
    <submittedName>
        <fullName evidence="4">Uncharacterized protein</fullName>
    </submittedName>
</protein>
<dbReference type="AlphaFoldDB" id="A0A1T4YRG2"/>
<feature type="transmembrane region" description="Helical" evidence="3">
    <location>
        <begin position="20"/>
        <end position="37"/>
    </location>
</feature>
<name>A0A1T4YRG2_9BACT</name>
<keyword evidence="1" id="KW-0175">Coiled coil</keyword>
<dbReference type="EMBL" id="FUYE01000016">
    <property type="protein sequence ID" value="SKB04326.1"/>
    <property type="molecule type" value="Genomic_DNA"/>
</dbReference>
<evidence type="ECO:0000313" key="5">
    <source>
        <dbReference type="Proteomes" id="UP000190774"/>
    </source>
</evidence>
<keyword evidence="3" id="KW-1133">Transmembrane helix</keyword>
<evidence type="ECO:0000256" key="1">
    <source>
        <dbReference type="SAM" id="Coils"/>
    </source>
</evidence>
<keyword evidence="5" id="KW-1185">Reference proteome</keyword>
<dbReference type="Proteomes" id="UP000190774">
    <property type="component" value="Unassembled WGS sequence"/>
</dbReference>
<feature type="coiled-coil region" evidence="1">
    <location>
        <begin position="113"/>
        <end position="147"/>
    </location>
</feature>
<keyword evidence="3" id="KW-0472">Membrane</keyword>
<organism evidence="4 5">
    <name type="scientific">Prosthecobacter debontii</name>
    <dbReference type="NCBI Taxonomy" id="48467"/>
    <lineage>
        <taxon>Bacteria</taxon>
        <taxon>Pseudomonadati</taxon>
        <taxon>Verrucomicrobiota</taxon>
        <taxon>Verrucomicrobiia</taxon>
        <taxon>Verrucomicrobiales</taxon>
        <taxon>Verrucomicrobiaceae</taxon>
        <taxon>Prosthecobacter</taxon>
    </lineage>
</organism>
<reference evidence="5" key="1">
    <citation type="submission" date="2017-02" db="EMBL/GenBank/DDBJ databases">
        <authorList>
            <person name="Varghese N."/>
            <person name="Submissions S."/>
        </authorList>
    </citation>
    <scope>NUCLEOTIDE SEQUENCE [LARGE SCALE GENOMIC DNA]</scope>
    <source>
        <strain evidence="5">ATCC 700200</strain>
    </source>
</reference>
<proteinExistence type="predicted"/>
<keyword evidence="3" id="KW-0812">Transmembrane</keyword>
<feature type="region of interest" description="Disordered" evidence="2">
    <location>
        <begin position="493"/>
        <end position="516"/>
    </location>
</feature>
<accession>A0A1T4YRG2</accession>
<evidence type="ECO:0000256" key="3">
    <source>
        <dbReference type="SAM" id="Phobius"/>
    </source>
</evidence>
<evidence type="ECO:0000256" key="2">
    <source>
        <dbReference type="SAM" id="MobiDB-lite"/>
    </source>
</evidence>